<evidence type="ECO:0000313" key="9">
    <source>
        <dbReference type="Proteomes" id="UP000177376"/>
    </source>
</evidence>
<evidence type="ECO:0000256" key="4">
    <source>
        <dbReference type="ARBA" id="ARBA00022989"/>
    </source>
</evidence>
<dbReference type="EMBL" id="MHIM01000031">
    <property type="protein sequence ID" value="OGY51780.1"/>
    <property type="molecule type" value="Genomic_DNA"/>
</dbReference>
<dbReference type="InterPro" id="IPR007168">
    <property type="entry name" value="Phageshock_PspC_N"/>
</dbReference>
<feature type="domain" description="Phage shock protein PspC N-terminal" evidence="7">
    <location>
        <begin position="36"/>
        <end position="94"/>
    </location>
</feature>
<feature type="transmembrane region" description="Helical" evidence="6">
    <location>
        <begin position="43"/>
        <end position="59"/>
    </location>
</feature>
<gene>
    <name evidence="8" type="ORF">A3A02_04090</name>
</gene>
<feature type="transmembrane region" description="Helical" evidence="6">
    <location>
        <begin position="66"/>
        <end position="92"/>
    </location>
</feature>
<evidence type="ECO:0000259" key="7">
    <source>
        <dbReference type="Pfam" id="PF04024"/>
    </source>
</evidence>
<dbReference type="AlphaFoldDB" id="A0A1G1YJA4"/>
<keyword evidence="5 6" id="KW-0472">Membrane</keyword>
<name>A0A1G1YJA4_9BACT</name>
<dbReference type="PANTHER" id="PTHR33885:SF3">
    <property type="entry name" value="PHAGE SHOCK PROTEIN C"/>
    <property type="match status" value="1"/>
</dbReference>
<evidence type="ECO:0000256" key="6">
    <source>
        <dbReference type="SAM" id="Phobius"/>
    </source>
</evidence>
<dbReference type="PANTHER" id="PTHR33885">
    <property type="entry name" value="PHAGE SHOCK PROTEIN C"/>
    <property type="match status" value="1"/>
</dbReference>
<comment type="caution">
    <text evidence="8">The sequence shown here is derived from an EMBL/GenBank/DDBJ whole genome shotgun (WGS) entry which is preliminary data.</text>
</comment>
<comment type="subcellular location">
    <subcellularLocation>
        <location evidence="1">Cell membrane</location>
        <topology evidence="1">Single-pass membrane protein</topology>
    </subcellularLocation>
</comment>
<keyword evidence="2" id="KW-1003">Cell membrane</keyword>
<evidence type="ECO:0000256" key="3">
    <source>
        <dbReference type="ARBA" id="ARBA00022692"/>
    </source>
</evidence>
<keyword evidence="4 6" id="KW-1133">Transmembrane helix</keyword>
<reference evidence="8 9" key="1">
    <citation type="journal article" date="2016" name="Nat. Commun.">
        <title>Thousands of microbial genomes shed light on interconnected biogeochemical processes in an aquifer system.</title>
        <authorList>
            <person name="Anantharaman K."/>
            <person name="Brown C.T."/>
            <person name="Hug L.A."/>
            <person name="Sharon I."/>
            <person name="Castelle C.J."/>
            <person name="Probst A.J."/>
            <person name="Thomas B.C."/>
            <person name="Singh A."/>
            <person name="Wilkins M.J."/>
            <person name="Karaoz U."/>
            <person name="Brodie E.L."/>
            <person name="Williams K.H."/>
            <person name="Hubbard S.S."/>
            <person name="Banfield J.F."/>
        </authorList>
    </citation>
    <scope>NUCLEOTIDE SEQUENCE [LARGE SCALE GENOMIC DNA]</scope>
</reference>
<dbReference type="Proteomes" id="UP000177376">
    <property type="component" value="Unassembled WGS sequence"/>
</dbReference>
<evidence type="ECO:0000256" key="5">
    <source>
        <dbReference type="ARBA" id="ARBA00023136"/>
    </source>
</evidence>
<keyword evidence="3 6" id="KW-0812">Transmembrane</keyword>
<proteinExistence type="predicted"/>
<evidence type="ECO:0000313" key="8">
    <source>
        <dbReference type="EMBL" id="OGY51780.1"/>
    </source>
</evidence>
<dbReference type="Pfam" id="PF04024">
    <property type="entry name" value="PspC"/>
    <property type="match status" value="1"/>
</dbReference>
<protein>
    <recommendedName>
        <fullName evidence="7">Phage shock protein PspC N-terminal domain-containing protein</fullName>
    </recommendedName>
</protein>
<organism evidence="8 9">
    <name type="scientific">Candidatus Buchananbacteria bacterium RIFCSPLOWO2_01_FULL_39_33</name>
    <dbReference type="NCBI Taxonomy" id="1797543"/>
    <lineage>
        <taxon>Bacteria</taxon>
        <taxon>Candidatus Buchananiibacteriota</taxon>
    </lineage>
</organism>
<evidence type="ECO:0000256" key="1">
    <source>
        <dbReference type="ARBA" id="ARBA00004162"/>
    </source>
</evidence>
<evidence type="ECO:0000256" key="2">
    <source>
        <dbReference type="ARBA" id="ARBA00022475"/>
    </source>
</evidence>
<feature type="transmembrane region" description="Helical" evidence="6">
    <location>
        <begin position="12"/>
        <end position="31"/>
    </location>
</feature>
<dbReference type="InterPro" id="IPR052027">
    <property type="entry name" value="PspC"/>
</dbReference>
<sequence length="107" mass="12517">MSSPEKYKLASYCLCRFVMLICFWHLSTFGGKMMTKFCRITDYGYLGGVCAGLAYALRIPTWLVRILWLILIFGYKAYVLGILIYLLLWLGLPKWHKTPSDYERICE</sequence>
<dbReference type="GO" id="GO:0005886">
    <property type="term" value="C:plasma membrane"/>
    <property type="evidence" value="ECO:0007669"/>
    <property type="project" value="UniProtKB-SubCell"/>
</dbReference>
<accession>A0A1G1YJA4</accession>